<feature type="non-terminal residue" evidence="2">
    <location>
        <position position="1"/>
    </location>
</feature>
<evidence type="ECO:0000313" key="4">
    <source>
        <dbReference type="Proteomes" id="UP000663829"/>
    </source>
</evidence>
<keyword evidence="4" id="KW-1185">Reference proteome</keyword>
<accession>A0A815RW23</accession>
<feature type="coiled-coil region" evidence="1">
    <location>
        <begin position="9"/>
        <end position="43"/>
    </location>
</feature>
<dbReference type="AlphaFoldDB" id="A0A815RW23"/>
<dbReference type="InterPro" id="IPR011029">
    <property type="entry name" value="DEATH-like_dom_sf"/>
</dbReference>
<dbReference type="OrthoDB" id="6286837at2759"/>
<dbReference type="EMBL" id="CAJOBC010086680">
    <property type="protein sequence ID" value="CAF4347053.1"/>
    <property type="molecule type" value="Genomic_DNA"/>
</dbReference>
<dbReference type="EMBL" id="CAJNOQ010021200">
    <property type="protein sequence ID" value="CAF1482324.1"/>
    <property type="molecule type" value="Genomic_DNA"/>
</dbReference>
<reference evidence="2" key="1">
    <citation type="submission" date="2021-02" db="EMBL/GenBank/DDBJ databases">
        <authorList>
            <person name="Nowell W R."/>
        </authorList>
    </citation>
    <scope>NUCLEOTIDE SEQUENCE</scope>
</reference>
<feature type="coiled-coil region" evidence="1">
    <location>
        <begin position="107"/>
        <end position="134"/>
    </location>
</feature>
<keyword evidence="1" id="KW-0175">Coiled coil</keyword>
<gene>
    <name evidence="2" type="ORF">GPM918_LOCUS35893</name>
    <name evidence="3" type="ORF">SRO942_LOCUS36617</name>
</gene>
<evidence type="ECO:0000256" key="1">
    <source>
        <dbReference type="SAM" id="Coils"/>
    </source>
</evidence>
<sequence>MPVTFWCKVDTYREQISKLDQEYDDDRSKREDLQSKLDDKERVYFSKRLTYEVYKEQCVKMIKHPDQYVVDIKLIVEKFQQEIKHFEKELPKQEFIIDTIKSRLNYFEQRKQEIDQMKVSLKELDRAIQIALEDKILKENELTRVEKCFRLIKRIYRIRSADDLVQKLYYDLPMKSKHSKNDQTGEVVENDDLSKTLNLVSKHIGRDWTRLYWQLRFHPPRGNEEKSNDIRSIDRKYHRGDVFQVRYSLQRENNTKQSVADP</sequence>
<evidence type="ECO:0000313" key="2">
    <source>
        <dbReference type="EMBL" id="CAF1482324.1"/>
    </source>
</evidence>
<organism evidence="2 4">
    <name type="scientific">Didymodactylos carnosus</name>
    <dbReference type="NCBI Taxonomy" id="1234261"/>
    <lineage>
        <taxon>Eukaryota</taxon>
        <taxon>Metazoa</taxon>
        <taxon>Spiralia</taxon>
        <taxon>Gnathifera</taxon>
        <taxon>Rotifera</taxon>
        <taxon>Eurotatoria</taxon>
        <taxon>Bdelloidea</taxon>
        <taxon>Philodinida</taxon>
        <taxon>Philodinidae</taxon>
        <taxon>Didymodactylos</taxon>
    </lineage>
</organism>
<comment type="caution">
    <text evidence="2">The sequence shown here is derived from an EMBL/GenBank/DDBJ whole genome shotgun (WGS) entry which is preliminary data.</text>
</comment>
<protein>
    <submittedName>
        <fullName evidence="2">Uncharacterized protein</fullName>
    </submittedName>
</protein>
<dbReference type="Proteomes" id="UP000663829">
    <property type="component" value="Unassembled WGS sequence"/>
</dbReference>
<name>A0A815RW23_9BILA</name>
<dbReference type="Proteomes" id="UP000681722">
    <property type="component" value="Unassembled WGS sequence"/>
</dbReference>
<proteinExistence type="predicted"/>
<evidence type="ECO:0000313" key="3">
    <source>
        <dbReference type="EMBL" id="CAF4347053.1"/>
    </source>
</evidence>
<dbReference type="Gene3D" id="1.10.533.10">
    <property type="entry name" value="Death Domain, Fas"/>
    <property type="match status" value="1"/>
</dbReference>